<feature type="domain" description="SpaA-like prealbumin fold" evidence="4">
    <location>
        <begin position="420"/>
        <end position="531"/>
    </location>
</feature>
<accession>A0A1C0ARP9</accession>
<dbReference type="InterPro" id="IPR032364">
    <property type="entry name" value="GramPos_pilinD1_N"/>
</dbReference>
<keyword evidence="1" id="KW-0812">Transmembrane</keyword>
<keyword evidence="6" id="KW-1185">Reference proteome</keyword>
<sequence length="582" mass="60857">MKRTPLRIAGAALAAIAIATLGLAPALADAGDPYSVNGVNQENTSNKALINPDANVQLQIHKYLGANLVDTNGMPIYGDGSETTVTGLPALQGVVFDVYQVYTDSAKTLPVDLTSNAGWEAASAINGYTLTQANINAGSFMIGSTTYYLGTAVPVTTDATGTATFTKVDGVGLYLVNEDIMASTNVINVTSGAQVATSSITPTAPFFVTLPLTNPDATSRWMYDVDVYPKNQADYISLAVVDKGTTTADDGGIYRDVDYVLTSSIPDGTVSLGQYVITQDLDPTVDFAGDVDIMVGTTPLTQGTDYIVYWAPDLNTPATAVMPGATLPPGGVVTVVFTDAGLMILEDNRDMEVYTTINTMMDMEYNPNGIVPAQASLVPSEAWFDQNYPGATFDPETPNTTPPMLPLVGIDSNMVYSKYGDLVITKTDAVGGALISGAEFTVYKDANNNESCDDSDAVAANAVKAAVATGTDGIATIDGLQTSDFYDGATQTDLLTYCLVETKAPAGYNLLADPIMFQISQTSNDTLAVTNLPIKNEKSNLGNNLPLTGGEGVAALSLGGLLLIGGGTAYYVASSRRRKVNG</sequence>
<dbReference type="NCBIfam" id="TIGR01167">
    <property type="entry name" value="LPXTG_anchor"/>
    <property type="match status" value="1"/>
</dbReference>
<dbReference type="EMBL" id="MBQD01000002">
    <property type="protein sequence ID" value="OCL37088.1"/>
    <property type="molecule type" value="Genomic_DNA"/>
</dbReference>
<evidence type="ECO:0000256" key="2">
    <source>
        <dbReference type="SAM" id="SignalP"/>
    </source>
</evidence>
<protein>
    <recommendedName>
        <fullName evidence="7">Gram-positive cocci surface proteins LPxTG domain-containing protein</fullName>
    </recommendedName>
</protein>
<feature type="transmembrane region" description="Helical" evidence="1">
    <location>
        <begin position="553"/>
        <end position="573"/>
    </location>
</feature>
<evidence type="ECO:0000313" key="5">
    <source>
        <dbReference type="EMBL" id="OCL37088.1"/>
    </source>
</evidence>
<dbReference type="InterPro" id="IPR048052">
    <property type="entry name" value="FM1-like"/>
</dbReference>
<gene>
    <name evidence="5" type="ORF">BCR15_11500</name>
</gene>
<evidence type="ECO:0000259" key="3">
    <source>
        <dbReference type="Pfam" id="PF16555"/>
    </source>
</evidence>
<dbReference type="RefSeq" id="WP_068749530.1">
    <property type="nucleotide sequence ID" value="NZ_MBQD01000002.1"/>
</dbReference>
<dbReference type="Pfam" id="PF16555">
    <property type="entry name" value="GramPos_pilinD1"/>
    <property type="match status" value="1"/>
</dbReference>
<comment type="caution">
    <text evidence="5">The sequence shown here is derived from an EMBL/GenBank/DDBJ whole genome shotgun (WGS) entry which is preliminary data.</text>
</comment>
<dbReference type="Gene3D" id="2.60.40.10">
    <property type="entry name" value="Immunoglobulins"/>
    <property type="match status" value="2"/>
</dbReference>
<keyword evidence="1" id="KW-1133">Transmembrane helix</keyword>
<dbReference type="Proteomes" id="UP000093501">
    <property type="component" value="Unassembled WGS sequence"/>
</dbReference>
<dbReference type="Gene3D" id="2.60.40.740">
    <property type="match status" value="1"/>
</dbReference>
<feature type="chain" id="PRO_5039251744" description="Gram-positive cocci surface proteins LPxTG domain-containing protein" evidence="2">
    <location>
        <begin position="31"/>
        <end position="582"/>
    </location>
</feature>
<organism evidence="5 6">
    <name type="scientific">Tessaracoccus lapidicaptus</name>
    <dbReference type="NCBI Taxonomy" id="1427523"/>
    <lineage>
        <taxon>Bacteria</taxon>
        <taxon>Bacillati</taxon>
        <taxon>Actinomycetota</taxon>
        <taxon>Actinomycetes</taxon>
        <taxon>Propionibacteriales</taxon>
        <taxon>Propionibacteriaceae</taxon>
        <taxon>Tessaracoccus</taxon>
    </lineage>
</organism>
<reference evidence="6" key="1">
    <citation type="submission" date="2016-07" db="EMBL/GenBank/DDBJ databases">
        <authorList>
            <person name="Florea S."/>
            <person name="Webb J.S."/>
            <person name="Jaromczyk J."/>
            <person name="Schardl C.L."/>
        </authorList>
    </citation>
    <scope>NUCLEOTIDE SEQUENCE [LARGE SCALE GENOMIC DNA]</scope>
    <source>
        <strain evidence="6">IPBSL-7</strain>
    </source>
</reference>
<dbReference type="Pfam" id="PF17802">
    <property type="entry name" value="SpaA"/>
    <property type="match status" value="1"/>
</dbReference>
<evidence type="ECO:0000256" key="1">
    <source>
        <dbReference type="SAM" id="Phobius"/>
    </source>
</evidence>
<keyword evidence="1" id="KW-0472">Membrane</keyword>
<name>A0A1C0ARP9_9ACTN</name>
<keyword evidence="2" id="KW-0732">Signal</keyword>
<evidence type="ECO:0000313" key="6">
    <source>
        <dbReference type="Proteomes" id="UP000093501"/>
    </source>
</evidence>
<feature type="domain" description="Gram-positive pilin subunit D1 N-terminal" evidence="3">
    <location>
        <begin position="55"/>
        <end position="232"/>
    </location>
</feature>
<dbReference type="InterPro" id="IPR041033">
    <property type="entry name" value="SpaA_PFL_dom_1"/>
</dbReference>
<dbReference type="GO" id="GO:0005975">
    <property type="term" value="P:carbohydrate metabolic process"/>
    <property type="evidence" value="ECO:0007669"/>
    <property type="project" value="UniProtKB-ARBA"/>
</dbReference>
<dbReference type="AlphaFoldDB" id="A0A1C0ARP9"/>
<feature type="signal peptide" evidence="2">
    <location>
        <begin position="1"/>
        <end position="30"/>
    </location>
</feature>
<proteinExistence type="predicted"/>
<evidence type="ECO:0000259" key="4">
    <source>
        <dbReference type="Pfam" id="PF17802"/>
    </source>
</evidence>
<dbReference type="InterPro" id="IPR013783">
    <property type="entry name" value="Ig-like_fold"/>
</dbReference>
<evidence type="ECO:0008006" key="7">
    <source>
        <dbReference type="Google" id="ProtNLM"/>
    </source>
</evidence>
<dbReference type="NCBIfam" id="NF033902">
    <property type="entry name" value="iso_D2_wall_anc"/>
    <property type="match status" value="1"/>
</dbReference>